<dbReference type="InterPro" id="IPR055397">
    <property type="entry name" value="TraK_C"/>
</dbReference>
<evidence type="ECO:0000313" key="3">
    <source>
        <dbReference type="EMBL" id="EYU15106.1"/>
    </source>
</evidence>
<dbReference type="RefSeq" id="WP_235201054.1">
    <property type="nucleotide sequence ID" value="NZ_CAWLTM010000083.1"/>
</dbReference>
<dbReference type="Pfam" id="PF23536">
    <property type="entry name" value="TraK_C"/>
    <property type="match status" value="1"/>
</dbReference>
<evidence type="ECO:0000313" key="4">
    <source>
        <dbReference type="Proteomes" id="UP000023464"/>
    </source>
</evidence>
<dbReference type="EMBL" id="JFGV01000032">
    <property type="protein sequence ID" value="EYU15106.1"/>
    <property type="molecule type" value="Genomic_DNA"/>
</dbReference>
<protein>
    <submittedName>
        <fullName evidence="3">TraK protein</fullName>
    </submittedName>
</protein>
<accession>A0A022PHF7</accession>
<gene>
    <name evidence="3" type="ORF">BA1DRAFT_02376</name>
</gene>
<dbReference type="PATRIC" id="fig|1393736.3.peg.2426"/>
<proteinExistence type="predicted"/>
<dbReference type="AlphaFoldDB" id="A0A022PHF7"/>
<evidence type="ECO:0000259" key="2">
    <source>
        <dbReference type="Pfam" id="PF23536"/>
    </source>
</evidence>
<name>A0A022PHF7_9GAMM</name>
<sequence>MLNRKRLSILTLAVVSIVANPLYANSNTLTVDQGVVLKRSSNGQSSDLFMLKGYSQTSSQSQAAKFSERGNFTTIADESDNAQASDNLDVDGRNIQPVPDSIIKPIPLTNDIIPSRQDIIIEPGVNTLIPISINQINRIVTPFEHPTVQRLKLNNVIVNVQGSVVYVSTSSTNPVALYISEKGDESVAISLSLVPQKIAPIQATLMLSRKLNNAGTTIGVSPAGSFFYGGSEVKARRWEQKDNYVETIRNIMRTIALGDIPPGYSMGNLSRGISVPNCNFHTGTVQDDIKYIFSGGQYMQGSLFSVIVGVAQNTGSSTVTIDESLCTHPNLAARALWSRNTLQPGQKTEAFFVIRNTQPSEQTTESMRPKLAE</sequence>
<organism evidence="3 4">
    <name type="scientific">Photorhabdus aegyptia</name>
    <dbReference type="NCBI Taxonomy" id="2805098"/>
    <lineage>
        <taxon>Bacteria</taxon>
        <taxon>Pseudomonadati</taxon>
        <taxon>Pseudomonadota</taxon>
        <taxon>Gammaproteobacteria</taxon>
        <taxon>Enterobacterales</taxon>
        <taxon>Morganellaceae</taxon>
        <taxon>Photorhabdus</taxon>
    </lineage>
</organism>
<reference evidence="3 4" key="1">
    <citation type="submission" date="2014-03" db="EMBL/GenBank/DDBJ databases">
        <title>Draft Genome of Photorhabdus luminescens BA1, an Egyptian Isolate.</title>
        <authorList>
            <person name="Ghazal S."/>
            <person name="Hurst S.G.IV."/>
            <person name="Morris K."/>
            <person name="Thomas K."/>
            <person name="Tisa L.S."/>
        </authorList>
    </citation>
    <scope>NUCLEOTIDE SEQUENCE [LARGE SCALE GENOMIC DNA]</scope>
    <source>
        <strain evidence="3 4">BA1</strain>
    </source>
</reference>
<dbReference type="Proteomes" id="UP000023464">
    <property type="component" value="Unassembled WGS sequence"/>
</dbReference>
<feature type="chain" id="PRO_5001506028" evidence="1">
    <location>
        <begin position="25"/>
        <end position="373"/>
    </location>
</feature>
<evidence type="ECO:0000256" key="1">
    <source>
        <dbReference type="SAM" id="SignalP"/>
    </source>
</evidence>
<comment type="caution">
    <text evidence="3">The sequence shown here is derived from an EMBL/GenBank/DDBJ whole genome shotgun (WGS) entry which is preliminary data.</text>
</comment>
<keyword evidence="1" id="KW-0732">Signal</keyword>
<feature type="domain" description="TraK C-terminal" evidence="2">
    <location>
        <begin position="238"/>
        <end position="353"/>
    </location>
</feature>
<feature type="signal peptide" evidence="1">
    <location>
        <begin position="1"/>
        <end position="24"/>
    </location>
</feature>
<keyword evidence="4" id="KW-1185">Reference proteome</keyword>